<feature type="transmembrane region" description="Helical" evidence="2">
    <location>
        <begin position="124"/>
        <end position="147"/>
    </location>
</feature>
<keyword evidence="2" id="KW-1133">Transmembrane helix</keyword>
<evidence type="ECO:0000313" key="3">
    <source>
        <dbReference type="EMBL" id="KAA6412659.1"/>
    </source>
</evidence>
<evidence type="ECO:0000256" key="1">
    <source>
        <dbReference type="SAM" id="MobiDB-lite"/>
    </source>
</evidence>
<proteinExistence type="predicted"/>
<evidence type="ECO:0000256" key="2">
    <source>
        <dbReference type="SAM" id="Phobius"/>
    </source>
</evidence>
<dbReference type="Proteomes" id="UP000324767">
    <property type="component" value="Unassembled WGS sequence"/>
</dbReference>
<feature type="region of interest" description="Disordered" evidence="1">
    <location>
        <begin position="380"/>
        <end position="467"/>
    </location>
</feature>
<keyword evidence="2" id="KW-0472">Membrane</keyword>
<sequence>MAPSTTNIPSAPLPFAADTHSLNHWRRAQSLASAPQPSSHAKQTFEAFLATATARDISDGIATKPIAPSIISELSASHKRLIRRYRRLWWILLVLVEATSISSVAALVFLVQGAEGEPGTRPAYLIWFLLSFTAFTGLALGLMVVWIGRRRRSRWERERRDGEVEKWKREARRMGREMVVLRVQAGRLGRSLRDVSRGVSREGTVRSVSRGRRRRGERIEEGAGEEVNRGRTWDGTSRGPAGQEGQDLARIAHTKDLPPLPGEDSLTIHYNPVSELTGSDPGPGPSFPPSTILPHPSMKDLTQYLDAEIRRRSTQKLTRISSRTNHIDLEAGPRSNPEIDRNSTWTHKLDLEPDDRSDVRDDDQRSSNIELNRISTWTHHLDLSPSDDDEHDQPHPLNPQPHAPTPAPPTPPPLLPSLPSPSPYLFPRPSFPSFHLPQAQPSDLDPTPSSQSDANFLAANTAASDAE</sequence>
<feature type="compositionally biased region" description="Basic and acidic residues" evidence="1">
    <location>
        <begin position="325"/>
        <end position="365"/>
    </location>
</feature>
<feature type="compositionally biased region" description="Basic and acidic residues" evidence="1">
    <location>
        <begin position="217"/>
        <end position="232"/>
    </location>
</feature>
<dbReference type="EMBL" id="VXIT01000005">
    <property type="protein sequence ID" value="KAA6412659.1"/>
    <property type="molecule type" value="Genomic_DNA"/>
</dbReference>
<keyword evidence="2" id="KW-0812">Transmembrane</keyword>
<feature type="region of interest" description="Disordered" evidence="1">
    <location>
        <begin position="199"/>
        <end position="296"/>
    </location>
</feature>
<feature type="transmembrane region" description="Helical" evidence="2">
    <location>
        <begin position="88"/>
        <end position="112"/>
    </location>
</feature>
<name>A0A5M8PUE2_9LECA</name>
<reference evidence="3 4" key="1">
    <citation type="submission" date="2019-09" db="EMBL/GenBank/DDBJ databases">
        <title>The hologenome of the rock-dwelling lichen Lasallia pustulata.</title>
        <authorList>
            <person name="Greshake Tzovaras B."/>
            <person name="Segers F."/>
            <person name="Bicker A."/>
            <person name="Dal Grande F."/>
            <person name="Otte J."/>
            <person name="Hankeln T."/>
            <person name="Schmitt I."/>
            <person name="Ebersberger I."/>
        </authorList>
    </citation>
    <scope>NUCLEOTIDE SEQUENCE [LARGE SCALE GENOMIC DNA]</scope>
    <source>
        <strain evidence="3">A1-1</strain>
    </source>
</reference>
<feature type="region of interest" description="Disordered" evidence="1">
    <location>
        <begin position="321"/>
        <end position="367"/>
    </location>
</feature>
<feature type="compositionally biased region" description="Pro residues" evidence="1">
    <location>
        <begin position="396"/>
        <end position="430"/>
    </location>
</feature>
<organism evidence="3 4">
    <name type="scientific">Lasallia pustulata</name>
    <dbReference type="NCBI Taxonomy" id="136370"/>
    <lineage>
        <taxon>Eukaryota</taxon>
        <taxon>Fungi</taxon>
        <taxon>Dikarya</taxon>
        <taxon>Ascomycota</taxon>
        <taxon>Pezizomycotina</taxon>
        <taxon>Lecanoromycetes</taxon>
        <taxon>OSLEUM clade</taxon>
        <taxon>Umbilicariomycetidae</taxon>
        <taxon>Umbilicariales</taxon>
        <taxon>Umbilicariaceae</taxon>
        <taxon>Lasallia</taxon>
    </lineage>
</organism>
<dbReference type="OrthoDB" id="5430921at2759"/>
<comment type="caution">
    <text evidence="3">The sequence shown here is derived from an EMBL/GenBank/DDBJ whole genome shotgun (WGS) entry which is preliminary data.</text>
</comment>
<accession>A0A5M8PUE2</accession>
<protein>
    <submittedName>
        <fullName evidence="3">Uncharacterized protein</fullName>
    </submittedName>
</protein>
<gene>
    <name evidence="3" type="ORF">FRX48_03651</name>
</gene>
<evidence type="ECO:0000313" key="4">
    <source>
        <dbReference type="Proteomes" id="UP000324767"/>
    </source>
</evidence>
<dbReference type="AlphaFoldDB" id="A0A5M8PUE2"/>